<dbReference type="EMBL" id="JAGGLI010000027">
    <property type="protein sequence ID" value="MBP2028371.1"/>
    <property type="molecule type" value="Genomic_DNA"/>
</dbReference>
<evidence type="ECO:0000256" key="2">
    <source>
        <dbReference type="ARBA" id="ARBA00023004"/>
    </source>
</evidence>
<proteinExistence type="predicted"/>
<comment type="caution">
    <text evidence="5">The sequence shown here is derived from an EMBL/GenBank/DDBJ whole genome shotgun (WGS) entry which is preliminary data.</text>
</comment>
<evidence type="ECO:0000256" key="1">
    <source>
        <dbReference type="ARBA" id="ARBA00022723"/>
    </source>
</evidence>
<reference evidence="5 6" key="1">
    <citation type="submission" date="2021-03" db="EMBL/GenBank/DDBJ databases">
        <title>Genomic Encyclopedia of Type Strains, Phase IV (KMG-IV): sequencing the most valuable type-strain genomes for metagenomic binning, comparative biology and taxonomic classification.</title>
        <authorList>
            <person name="Goeker M."/>
        </authorList>
    </citation>
    <scope>NUCLEOTIDE SEQUENCE [LARGE SCALE GENOMIC DNA]</scope>
    <source>
        <strain evidence="5 6">DSM 27512</strain>
    </source>
</reference>
<keyword evidence="1" id="KW-0479">Metal-binding</keyword>
<keyword evidence="6" id="KW-1185">Reference proteome</keyword>
<keyword evidence="2" id="KW-0408">Iron</keyword>
<organism evidence="5 6">
    <name type="scientific">Acetoanaerobium pronyense</name>
    <dbReference type="NCBI Taxonomy" id="1482736"/>
    <lineage>
        <taxon>Bacteria</taxon>
        <taxon>Bacillati</taxon>
        <taxon>Bacillota</taxon>
        <taxon>Clostridia</taxon>
        <taxon>Peptostreptococcales</taxon>
        <taxon>Filifactoraceae</taxon>
        <taxon>Acetoanaerobium</taxon>
    </lineage>
</organism>
<evidence type="ECO:0000313" key="5">
    <source>
        <dbReference type="EMBL" id="MBP2028371.1"/>
    </source>
</evidence>
<keyword evidence="3" id="KW-0411">Iron-sulfur</keyword>
<dbReference type="Gene3D" id="1.10.1060.10">
    <property type="entry name" value="Alpha-helical ferredoxin"/>
    <property type="match status" value="1"/>
</dbReference>
<gene>
    <name evidence="5" type="ORF">J2Z35_002172</name>
</gene>
<dbReference type="PROSITE" id="PS51379">
    <property type="entry name" value="4FE4S_FER_2"/>
    <property type="match status" value="2"/>
</dbReference>
<evidence type="ECO:0000313" key="6">
    <source>
        <dbReference type="Proteomes" id="UP001314903"/>
    </source>
</evidence>
<feature type="domain" description="4Fe-4S ferredoxin-type" evidence="4">
    <location>
        <begin position="200"/>
        <end position="231"/>
    </location>
</feature>
<name>A0ABS4KMA6_9FIRM</name>
<sequence length="326" mass="37117">MEEITLKIRDIAKEHLSNRKVDKILGFSKGDFPYESCPVFISDIDEIETLIWDLFCVNNLSKYLIEELKTTEKIGVFIKGCDSLSFNQIVQDNRINPENVVIFGVPCNGMLDPKKIKKMGLLKGIMDVQRDEENVIFVTKNGENNISAKEVKYDKCILCENPNPVVFDEIIGNKITKKVDQEDKFQDVEEIEAMSADEKFDYWSNQFSKCVRCYACRNICPACNCQKCIFENVESGVSSKAKVDSEDQFFHIIRAYHVAGRCVDCGECSRVCPEGIPLEKLNKKIIKDITQLYGEYDAGLSSKGKSTLTTYDLEDIDPFEIPKGRK</sequence>
<accession>A0ABS4KMA6</accession>
<dbReference type="Pfam" id="PF13183">
    <property type="entry name" value="Fer4_8"/>
    <property type="match status" value="1"/>
</dbReference>
<dbReference type="Proteomes" id="UP001314903">
    <property type="component" value="Unassembled WGS sequence"/>
</dbReference>
<dbReference type="PROSITE" id="PS00198">
    <property type="entry name" value="4FE4S_FER_1"/>
    <property type="match status" value="1"/>
</dbReference>
<dbReference type="RefSeq" id="WP_209661423.1">
    <property type="nucleotide sequence ID" value="NZ_JAGGLI010000027.1"/>
</dbReference>
<dbReference type="SUPFAM" id="SSF46548">
    <property type="entry name" value="alpha-helical ferredoxin"/>
    <property type="match status" value="1"/>
</dbReference>
<protein>
    <submittedName>
        <fullName evidence="5">Na+-translocating ferredoxin:NAD+ oxidoreductase RnfC subunit</fullName>
    </submittedName>
</protein>
<feature type="domain" description="4Fe-4S ferredoxin-type" evidence="4">
    <location>
        <begin position="253"/>
        <end position="283"/>
    </location>
</feature>
<dbReference type="InterPro" id="IPR009051">
    <property type="entry name" value="Helical_ferredxn"/>
</dbReference>
<evidence type="ECO:0000256" key="3">
    <source>
        <dbReference type="ARBA" id="ARBA00023014"/>
    </source>
</evidence>
<dbReference type="InterPro" id="IPR017896">
    <property type="entry name" value="4Fe4S_Fe-S-bd"/>
</dbReference>
<dbReference type="InterPro" id="IPR017900">
    <property type="entry name" value="4Fe4S_Fe_S_CS"/>
</dbReference>
<evidence type="ECO:0000259" key="4">
    <source>
        <dbReference type="PROSITE" id="PS51379"/>
    </source>
</evidence>